<name>A0A6S6TCX2_9BACT</name>
<protein>
    <submittedName>
        <fullName evidence="3">Bll0177 protein</fullName>
    </submittedName>
</protein>
<sequence>MKIAFAHFIFLVFLSTFAMTADVASIRIAPQLKNNSFMEIEVLDQKILCFDYIDNIQFSELSGLAYHGTQQTLHMASDQGALFSFRAVFSDKIDVLEPLSGTLLKDRQGKTLRFWKRDSEGVTLDGKGRLLISFEGSTPKIGYFHKNSVSYGNLIRQYRLPKILRDADNYRSKNKSLEALSWHKKYGVLTATEWPLKKDDKKLQTIYALNGPKWHFNAEPESKSAVVAMEVMDDENILVMERSYTGMFEPLVITLKKVMIQGCKFKICQSKVLAKMNSHRGWNIDNFEGLAKVGKDRYLIISDDNNNVFQKTLLLYFKVKY</sequence>
<dbReference type="EMBL" id="CACVAS010000058">
    <property type="protein sequence ID" value="CAA6813191.1"/>
    <property type="molecule type" value="Genomic_DNA"/>
</dbReference>
<feature type="signal peptide" evidence="1">
    <location>
        <begin position="1"/>
        <end position="20"/>
    </location>
</feature>
<proteinExistence type="predicted"/>
<accession>A0A6S6TCX2</accession>
<evidence type="ECO:0000313" key="3">
    <source>
        <dbReference type="EMBL" id="CAA6813191.1"/>
    </source>
</evidence>
<feature type="domain" description="Phytase-like" evidence="2">
    <location>
        <begin position="57"/>
        <end position="305"/>
    </location>
</feature>
<feature type="chain" id="PRO_5028340972" evidence="1">
    <location>
        <begin position="21"/>
        <end position="321"/>
    </location>
</feature>
<keyword evidence="1" id="KW-0732">Signal</keyword>
<dbReference type="InterPro" id="IPR027372">
    <property type="entry name" value="Phytase-like_dom"/>
</dbReference>
<reference evidence="3" key="1">
    <citation type="submission" date="2020-01" db="EMBL/GenBank/DDBJ databases">
        <authorList>
            <person name="Meier V. D."/>
            <person name="Meier V D."/>
        </authorList>
    </citation>
    <scope>NUCLEOTIDE SEQUENCE</scope>
    <source>
        <strain evidence="3">HLG_WM_MAG_01</strain>
    </source>
</reference>
<gene>
    <name evidence="3" type="ORF">HELGO_WM371</name>
</gene>
<dbReference type="AlphaFoldDB" id="A0A6S6TCX2"/>
<evidence type="ECO:0000256" key="1">
    <source>
        <dbReference type="SAM" id="SignalP"/>
    </source>
</evidence>
<evidence type="ECO:0000259" key="2">
    <source>
        <dbReference type="Pfam" id="PF13449"/>
    </source>
</evidence>
<dbReference type="Pfam" id="PF13449">
    <property type="entry name" value="Phytase-like"/>
    <property type="match status" value="1"/>
</dbReference>
<organism evidence="3">
    <name type="scientific">uncultured Sulfurovum sp</name>
    <dbReference type="NCBI Taxonomy" id="269237"/>
    <lineage>
        <taxon>Bacteria</taxon>
        <taxon>Pseudomonadati</taxon>
        <taxon>Campylobacterota</taxon>
        <taxon>Epsilonproteobacteria</taxon>
        <taxon>Campylobacterales</taxon>
        <taxon>Sulfurovaceae</taxon>
        <taxon>Sulfurovum</taxon>
        <taxon>environmental samples</taxon>
    </lineage>
</organism>